<dbReference type="EMBL" id="JACJII010000001">
    <property type="protein sequence ID" value="MBA9008010.1"/>
    <property type="molecule type" value="Genomic_DNA"/>
</dbReference>
<sequence length="30" mass="3229">MGPPKRERGLLVLNDGPYPLIEDGRHGALG</sequence>
<keyword evidence="2" id="KW-1185">Reference proteome</keyword>
<evidence type="ECO:0000313" key="2">
    <source>
        <dbReference type="Proteomes" id="UP000539313"/>
    </source>
</evidence>
<gene>
    <name evidence="1" type="ORF">HNR21_006892</name>
</gene>
<proteinExistence type="predicted"/>
<name>A0A7W3RD69_9ACTN</name>
<protein>
    <submittedName>
        <fullName evidence="1">Uncharacterized protein</fullName>
    </submittedName>
</protein>
<accession>A0A7W3RD69</accession>
<reference evidence="1 2" key="1">
    <citation type="submission" date="2020-08" db="EMBL/GenBank/DDBJ databases">
        <title>Sequencing the genomes of 1000 actinobacteria strains.</title>
        <authorList>
            <person name="Klenk H.-P."/>
        </authorList>
    </citation>
    <scope>NUCLEOTIDE SEQUENCE [LARGE SCALE GENOMIC DNA]</scope>
    <source>
        <strain evidence="1 2">DSM 45823</strain>
    </source>
</reference>
<comment type="caution">
    <text evidence="1">The sequence shown here is derived from an EMBL/GenBank/DDBJ whole genome shotgun (WGS) entry which is preliminary data.</text>
</comment>
<organism evidence="1 2">
    <name type="scientific">Thermomonospora cellulosilytica</name>
    <dbReference type="NCBI Taxonomy" id="1411118"/>
    <lineage>
        <taxon>Bacteria</taxon>
        <taxon>Bacillati</taxon>
        <taxon>Actinomycetota</taxon>
        <taxon>Actinomycetes</taxon>
        <taxon>Streptosporangiales</taxon>
        <taxon>Thermomonosporaceae</taxon>
        <taxon>Thermomonospora</taxon>
    </lineage>
</organism>
<dbReference type="Proteomes" id="UP000539313">
    <property type="component" value="Unassembled WGS sequence"/>
</dbReference>
<evidence type="ECO:0000313" key="1">
    <source>
        <dbReference type="EMBL" id="MBA9008010.1"/>
    </source>
</evidence>
<dbReference type="AlphaFoldDB" id="A0A7W3RD69"/>